<dbReference type="InterPro" id="IPR023166">
    <property type="entry name" value="BaiN-like_dom_sf"/>
</dbReference>
<evidence type="ECO:0008006" key="8">
    <source>
        <dbReference type="Google" id="ProtNLM"/>
    </source>
</evidence>
<proteinExistence type="predicted"/>
<name>A0A1I2UZZ8_9FIRM</name>
<dbReference type="InterPro" id="IPR036188">
    <property type="entry name" value="FAD/NAD-bd_sf"/>
</dbReference>
<sequence>MKPNKTRPIRVAVVGGGAAGLTAAIAARRRGAAVTMLERMNRVGKKILATGNGRCNMSNLDLGINHYHGQNAKFAYAPLGRFDFSRTMEFFEQLGIAWKAEDGGKVFPVSNQASSVLDVMRYEIERLGVEVICEAEVKGISKNDGEFILNLGNGSRFKANRVILTTGGKAAPNLGSNGSGYLLARKMGHQVLEPFPALVQLRLASDFLKQISGIKFDFQAEVLVGERSIARAGGEILFTDYGISGPPILTLSRTVGENLQKGEQVQLKLIIIDYMTRDELADFLIRRLEQQAHKDLPFSFVGFINKRLVPVLLKEAGLRDINKKAGQVTAGERNAILNILQDWRFEVTGTNSWMQAQVTAGGVDVKEIDNKTMESRLVQGLYFAGEILDIDGDCGGYNLQWAWSSGFVAGESAAT</sequence>
<dbReference type="Gene3D" id="3.50.50.60">
    <property type="entry name" value="FAD/NAD(P)-binding domain"/>
    <property type="match status" value="1"/>
</dbReference>
<evidence type="ECO:0000256" key="2">
    <source>
        <dbReference type="ARBA" id="ARBA00022630"/>
    </source>
</evidence>
<dbReference type="SUPFAM" id="SSF51905">
    <property type="entry name" value="FAD/NAD(P)-binding domain"/>
    <property type="match status" value="1"/>
</dbReference>
<dbReference type="PRINTS" id="PR00411">
    <property type="entry name" value="PNDRDTASEI"/>
</dbReference>
<dbReference type="Gene3D" id="2.40.30.10">
    <property type="entry name" value="Translation factors"/>
    <property type="match status" value="1"/>
</dbReference>
<dbReference type="STRING" id="341036.SAMN05660649_02787"/>
<evidence type="ECO:0000313" key="6">
    <source>
        <dbReference type="EMBL" id="SFG81759.1"/>
    </source>
</evidence>
<dbReference type="NCBIfam" id="TIGR00275">
    <property type="entry name" value="aminoacetone oxidase family FAD-binding enzyme"/>
    <property type="match status" value="1"/>
</dbReference>
<evidence type="ECO:0000259" key="5">
    <source>
        <dbReference type="Pfam" id="PF22780"/>
    </source>
</evidence>
<dbReference type="InterPro" id="IPR057661">
    <property type="entry name" value="RsdA/BaiN/AoA(So)_Rossmann"/>
</dbReference>
<evidence type="ECO:0000259" key="4">
    <source>
        <dbReference type="Pfam" id="PF03486"/>
    </source>
</evidence>
<organism evidence="6 7">
    <name type="scientific">Desulfotruncus arcticus DSM 17038</name>
    <dbReference type="NCBI Taxonomy" id="1121424"/>
    <lineage>
        <taxon>Bacteria</taxon>
        <taxon>Bacillati</taxon>
        <taxon>Bacillota</taxon>
        <taxon>Clostridia</taxon>
        <taxon>Eubacteriales</taxon>
        <taxon>Desulfallaceae</taxon>
        <taxon>Desulfotruncus</taxon>
    </lineage>
</organism>
<dbReference type="OrthoDB" id="9773233at2"/>
<dbReference type="PANTHER" id="PTHR42887:SF2">
    <property type="entry name" value="OS12G0638800 PROTEIN"/>
    <property type="match status" value="1"/>
</dbReference>
<keyword evidence="7" id="KW-1185">Reference proteome</keyword>
<dbReference type="Pfam" id="PF03486">
    <property type="entry name" value="HI0933_like"/>
    <property type="match status" value="1"/>
</dbReference>
<dbReference type="PRINTS" id="PR00368">
    <property type="entry name" value="FADPNR"/>
</dbReference>
<feature type="domain" description="RsdA/BaiN/AoA(So)-like Rossmann fold-like" evidence="4">
    <location>
        <begin position="10"/>
        <end position="411"/>
    </location>
</feature>
<dbReference type="SUPFAM" id="SSF160996">
    <property type="entry name" value="HI0933 insert domain-like"/>
    <property type="match status" value="1"/>
</dbReference>
<gene>
    <name evidence="6" type="ORF">SAMN05660649_02787</name>
</gene>
<evidence type="ECO:0000313" key="7">
    <source>
        <dbReference type="Proteomes" id="UP000199337"/>
    </source>
</evidence>
<evidence type="ECO:0000256" key="3">
    <source>
        <dbReference type="ARBA" id="ARBA00022827"/>
    </source>
</evidence>
<dbReference type="InterPro" id="IPR004792">
    <property type="entry name" value="BaiN-like"/>
</dbReference>
<keyword evidence="2" id="KW-0285">Flavoprotein</keyword>
<dbReference type="Pfam" id="PF22780">
    <property type="entry name" value="HI0933_like_1st"/>
    <property type="match status" value="1"/>
</dbReference>
<keyword evidence="3" id="KW-0274">FAD</keyword>
<dbReference type="AlphaFoldDB" id="A0A1I2UZZ8"/>
<feature type="domain" description="RsdA/BaiN/AoA(So)-like insert" evidence="5">
    <location>
        <begin position="196"/>
        <end position="358"/>
    </location>
</feature>
<evidence type="ECO:0000256" key="1">
    <source>
        <dbReference type="ARBA" id="ARBA00001974"/>
    </source>
</evidence>
<dbReference type="Gene3D" id="1.10.8.260">
    <property type="entry name" value="HI0933 insert domain-like"/>
    <property type="match status" value="1"/>
</dbReference>
<comment type="cofactor">
    <cofactor evidence="1">
        <name>FAD</name>
        <dbReference type="ChEBI" id="CHEBI:57692"/>
    </cofactor>
</comment>
<protein>
    <recommendedName>
        <fullName evidence="8">Flavoprotein, HI0933 family</fullName>
    </recommendedName>
</protein>
<dbReference type="PANTHER" id="PTHR42887">
    <property type="entry name" value="OS12G0638800 PROTEIN"/>
    <property type="match status" value="1"/>
</dbReference>
<dbReference type="InterPro" id="IPR055178">
    <property type="entry name" value="RsdA/BaiN/AoA(So)-like_dom"/>
</dbReference>
<reference evidence="7" key="1">
    <citation type="submission" date="2016-10" db="EMBL/GenBank/DDBJ databases">
        <authorList>
            <person name="Varghese N."/>
            <person name="Submissions S."/>
        </authorList>
    </citation>
    <scope>NUCLEOTIDE SEQUENCE [LARGE SCALE GENOMIC DNA]</scope>
    <source>
        <strain evidence="7">DSM 17038</strain>
    </source>
</reference>
<dbReference type="Proteomes" id="UP000199337">
    <property type="component" value="Unassembled WGS sequence"/>
</dbReference>
<accession>A0A1I2UZZ8</accession>
<dbReference type="EMBL" id="FOOX01000010">
    <property type="protein sequence ID" value="SFG81759.1"/>
    <property type="molecule type" value="Genomic_DNA"/>
</dbReference>
<dbReference type="RefSeq" id="WP_092471991.1">
    <property type="nucleotide sequence ID" value="NZ_FOOX01000010.1"/>
</dbReference>